<accession>D6RJ32</accession>
<evidence type="ECO:0000313" key="3">
    <source>
        <dbReference type="Proteomes" id="UP000000589"/>
    </source>
</evidence>
<dbReference type="Antibodypedia" id="30611">
    <property type="antibodies" value="138 antibodies from 22 providers"/>
</dbReference>
<keyword evidence="3" id="KW-1185">Reference proteome</keyword>
<reference evidence="1" key="4">
    <citation type="submission" date="2025-09" db="UniProtKB">
        <authorList>
            <consortium name="Ensembl"/>
        </authorList>
    </citation>
    <scope>IDENTIFICATION</scope>
    <source>
        <strain evidence="1">C57BL/6J</strain>
    </source>
</reference>
<name>D6RJ32_MOUSE</name>
<dbReference type="MGI" id="MGI:2660674">
    <property type="gene designation" value="Mrpl21"/>
</dbReference>
<dbReference type="Ensembl" id="ENSMUST00000141610.2">
    <property type="protein sequence ID" value="ENSMUSP00000120330.2"/>
    <property type="gene ID" value="ENSMUSG00000024829.13"/>
</dbReference>
<evidence type="ECO:0000313" key="2">
    <source>
        <dbReference type="MGI" id="MGI:2660674"/>
    </source>
</evidence>
<dbReference type="AlphaFoldDB" id="D6RJ32"/>
<proteinExistence type="predicted"/>
<organism evidence="1 3">
    <name type="scientific">Mus musculus</name>
    <name type="common">Mouse</name>
    <dbReference type="NCBI Taxonomy" id="10090"/>
    <lineage>
        <taxon>Eukaryota</taxon>
        <taxon>Metazoa</taxon>
        <taxon>Chordata</taxon>
        <taxon>Craniata</taxon>
        <taxon>Vertebrata</taxon>
        <taxon>Euteleostomi</taxon>
        <taxon>Mammalia</taxon>
        <taxon>Eutheria</taxon>
        <taxon>Euarchontoglires</taxon>
        <taxon>Glires</taxon>
        <taxon>Rodentia</taxon>
        <taxon>Myomorpha</taxon>
        <taxon>Muroidea</taxon>
        <taxon>Muridae</taxon>
        <taxon>Murinae</taxon>
        <taxon>Mus</taxon>
        <taxon>Mus</taxon>
    </lineage>
</organism>
<sequence length="53" mass="5290">MAAAIAASALPGAFGRLVSVCSRSILASQGSGSASLWSASRRFNSQSASYPQG</sequence>
<evidence type="ECO:0000313" key="1">
    <source>
        <dbReference type="Ensembl" id="ENSMUSP00000120330.2"/>
    </source>
</evidence>
<dbReference type="VEuPathDB" id="HostDB:ENSMUSG00000024829"/>
<dbReference type="AGR" id="MGI:2660674"/>
<dbReference type="Bgee" id="ENSMUSG00000024829">
    <property type="expression patterns" value="Expressed in ectoplacental cone and 157 other cell types or tissues"/>
</dbReference>
<dbReference type="GeneTree" id="ENSGT00390000005535"/>
<reference evidence="1 3" key="2">
    <citation type="journal article" date="2011" name="PLoS Biol.">
        <title>Modernizing reference genome assemblies.</title>
        <authorList>
            <person name="Church D.M."/>
            <person name="Schneider V.A."/>
            <person name="Graves T."/>
            <person name="Auger K."/>
            <person name="Cunningham F."/>
            <person name="Bouk N."/>
            <person name="Chen H.C."/>
            <person name="Agarwala R."/>
            <person name="McLaren W.M."/>
            <person name="Ritchie G.R."/>
            <person name="Albracht D."/>
            <person name="Kremitzki M."/>
            <person name="Rock S."/>
            <person name="Kotkiewicz H."/>
            <person name="Kremitzki C."/>
            <person name="Wollam A."/>
            <person name="Trani L."/>
            <person name="Fulton L."/>
            <person name="Fulton R."/>
            <person name="Matthews L."/>
            <person name="Whitehead S."/>
            <person name="Chow W."/>
            <person name="Torrance J."/>
            <person name="Dunn M."/>
            <person name="Harden G."/>
            <person name="Threadgold G."/>
            <person name="Wood J."/>
            <person name="Collins J."/>
            <person name="Heath P."/>
            <person name="Griffiths G."/>
            <person name="Pelan S."/>
            <person name="Grafham D."/>
            <person name="Eichler E.E."/>
            <person name="Weinstock G."/>
            <person name="Mardis E.R."/>
            <person name="Wilson R.K."/>
            <person name="Howe K."/>
            <person name="Flicek P."/>
            <person name="Hubbard T."/>
        </authorList>
    </citation>
    <scope>NUCLEOTIDE SEQUENCE [LARGE SCALE GENOMIC DNA]</scope>
    <source>
        <strain evidence="1 3">C57BL/6J</strain>
    </source>
</reference>
<dbReference type="HOGENOM" id="CLU_3142565_0_0_1"/>
<reference evidence="1" key="3">
    <citation type="submission" date="2025-08" db="UniProtKB">
        <authorList>
            <consortium name="Ensembl"/>
        </authorList>
    </citation>
    <scope>IDENTIFICATION</scope>
    <source>
        <strain evidence="1">C57BL/6J</strain>
    </source>
</reference>
<protein>
    <submittedName>
        <fullName evidence="1">Mitochondrial ribosomal protein L21</fullName>
    </submittedName>
</protein>
<dbReference type="Proteomes" id="UP000000589">
    <property type="component" value="Chromosome 19"/>
</dbReference>
<dbReference type="OMA" id="QWKVTDE"/>
<gene>
    <name evidence="1 2" type="primary">Mrpl21</name>
</gene>
<reference evidence="1 3" key="1">
    <citation type="journal article" date="2009" name="PLoS Biol.">
        <title>Lineage-specific biology revealed by a finished genome assembly of the mouse.</title>
        <authorList>
            <consortium name="Mouse Genome Sequencing Consortium"/>
            <person name="Church D.M."/>
            <person name="Goodstadt L."/>
            <person name="Hillier L.W."/>
            <person name="Zody M.C."/>
            <person name="Goldstein S."/>
            <person name="She X."/>
            <person name="Bult C.J."/>
            <person name="Agarwala R."/>
            <person name="Cherry J.L."/>
            <person name="DiCuccio M."/>
            <person name="Hlavina W."/>
            <person name="Kapustin Y."/>
            <person name="Meric P."/>
            <person name="Maglott D."/>
            <person name="Birtle Z."/>
            <person name="Marques A.C."/>
            <person name="Graves T."/>
            <person name="Zhou S."/>
            <person name="Teague B."/>
            <person name="Potamousis K."/>
            <person name="Churas C."/>
            <person name="Place M."/>
            <person name="Herschleb J."/>
            <person name="Runnheim R."/>
            <person name="Forrest D."/>
            <person name="Amos-Landgraf J."/>
            <person name="Schwartz D.C."/>
            <person name="Cheng Z."/>
            <person name="Lindblad-Toh K."/>
            <person name="Eichler E.E."/>
            <person name="Ponting C.P."/>
        </authorList>
    </citation>
    <scope>NUCLEOTIDE SEQUENCE [LARGE SCALE GENOMIC DNA]</scope>
    <source>
        <strain evidence="1 3">C57BL/6J</strain>
    </source>
</reference>
<dbReference type="ExpressionAtlas" id="D6RJ32">
    <property type="expression patterns" value="baseline and differential"/>
</dbReference>